<dbReference type="KEGG" id="pnd:Pla175_02670"/>
<dbReference type="EMBL" id="CP036291">
    <property type="protein sequence ID" value="QDU86913.1"/>
    <property type="molecule type" value="Genomic_DNA"/>
</dbReference>
<gene>
    <name evidence="5" type="primary">slyA</name>
    <name evidence="5" type="ORF">Pla175_02670</name>
</gene>
<name>A0A518D614_9BACT</name>
<dbReference type="PANTHER" id="PTHR33164:SF64">
    <property type="entry name" value="TRANSCRIPTIONAL REGULATOR SLYA"/>
    <property type="match status" value="1"/>
</dbReference>
<sequence precursor="true">MRYEFEDSIGYWIAIANQGFARAITEKLAPHGITYRQAQVLGYLELDGPQTQKALCGRMLIEPPSLVGVLNRMELAGLVERRGCPDDRRRKLIYPLPPAEAIWEKVAGCAREVRAQAAKGLSTSEVAQLKTLLQKVHQNVSSTSPTAA</sequence>
<dbReference type="OrthoDB" id="32523at2"/>
<keyword evidence="1" id="KW-0805">Transcription regulation</keyword>
<evidence type="ECO:0000313" key="5">
    <source>
        <dbReference type="EMBL" id="QDU86913.1"/>
    </source>
</evidence>
<evidence type="ECO:0000256" key="3">
    <source>
        <dbReference type="ARBA" id="ARBA00023163"/>
    </source>
</evidence>
<dbReference type="InterPro" id="IPR036388">
    <property type="entry name" value="WH-like_DNA-bd_sf"/>
</dbReference>
<feature type="domain" description="HTH marR-type" evidence="4">
    <location>
        <begin position="1"/>
        <end position="138"/>
    </location>
</feature>
<accession>A0A518D614</accession>
<dbReference type="PRINTS" id="PR00598">
    <property type="entry name" value="HTHMARR"/>
</dbReference>
<dbReference type="GO" id="GO:0006950">
    <property type="term" value="P:response to stress"/>
    <property type="evidence" value="ECO:0007669"/>
    <property type="project" value="TreeGrafter"/>
</dbReference>
<evidence type="ECO:0000313" key="6">
    <source>
        <dbReference type="Proteomes" id="UP000317429"/>
    </source>
</evidence>
<protein>
    <submittedName>
        <fullName evidence="5">Transcriptional regulator SlyA</fullName>
    </submittedName>
</protein>
<reference evidence="5 6" key="1">
    <citation type="submission" date="2019-02" db="EMBL/GenBank/DDBJ databases">
        <title>Deep-cultivation of Planctomycetes and their phenomic and genomic characterization uncovers novel biology.</title>
        <authorList>
            <person name="Wiegand S."/>
            <person name="Jogler M."/>
            <person name="Boedeker C."/>
            <person name="Pinto D."/>
            <person name="Vollmers J."/>
            <person name="Rivas-Marin E."/>
            <person name="Kohn T."/>
            <person name="Peeters S.H."/>
            <person name="Heuer A."/>
            <person name="Rast P."/>
            <person name="Oberbeckmann S."/>
            <person name="Bunk B."/>
            <person name="Jeske O."/>
            <person name="Meyerdierks A."/>
            <person name="Storesund J.E."/>
            <person name="Kallscheuer N."/>
            <person name="Luecker S."/>
            <person name="Lage O.M."/>
            <person name="Pohl T."/>
            <person name="Merkel B.J."/>
            <person name="Hornburger P."/>
            <person name="Mueller R.-W."/>
            <person name="Bruemmer F."/>
            <person name="Labrenz M."/>
            <person name="Spormann A.M."/>
            <person name="Op den Camp H."/>
            <person name="Overmann J."/>
            <person name="Amann R."/>
            <person name="Jetten M.S.M."/>
            <person name="Mascher T."/>
            <person name="Medema M.H."/>
            <person name="Devos D.P."/>
            <person name="Kaster A.-K."/>
            <person name="Ovreas L."/>
            <person name="Rohde M."/>
            <person name="Galperin M.Y."/>
            <person name="Jogler C."/>
        </authorList>
    </citation>
    <scope>NUCLEOTIDE SEQUENCE [LARGE SCALE GENOMIC DNA]</scope>
    <source>
        <strain evidence="5 6">Pla175</strain>
    </source>
</reference>
<evidence type="ECO:0000256" key="1">
    <source>
        <dbReference type="ARBA" id="ARBA00023015"/>
    </source>
</evidence>
<evidence type="ECO:0000256" key="2">
    <source>
        <dbReference type="ARBA" id="ARBA00023125"/>
    </source>
</evidence>
<keyword evidence="6" id="KW-1185">Reference proteome</keyword>
<dbReference type="PANTHER" id="PTHR33164">
    <property type="entry name" value="TRANSCRIPTIONAL REGULATOR, MARR FAMILY"/>
    <property type="match status" value="1"/>
</dbReference>
<organism evidence="5 6">
    <name type="scientific">Pirellulimonas nuda</name>
    <dbReference type="NCBI Taxonomy" id="2528009"/>
    <lineage>
        <taxon>Bacteria</taxon>
        <taxon>Pseudomonadati</taxon>
        <taxon>Planctomycetota</taxon>
        <taxon>Planctomycetia</taxon>
        <taxon>Pirellulales</taxon>
        <taxon>Lacipirellulaceae</taxon>
        <taxon>Pirellulimonas</taxon>
    </lineage>
</organism>
<dbReference type="InterPro" id="IPR039422">
    <property type="entry name" value="MarR/SlyA-like"/>
</dbReference>
<dbReference type="Proteomes" id="UP000317429">
    <property type="component" value="Chromosome"/>
</dbReference>
<proteinExistence type="predicted"/>
<dbReference type="SUPFAM" id="SSF46785">
    <property type="entry name" value="Winged helix' DNA-binding domain"/>
    <property type="match status" value="1"/>
</dbReference>
<dbReference type="AlphaFoldDB" id="A0A518D614"/>
<dbReference type="Pfam" id="PF12802">
    <property type="entry name" value="MarR_2"/>
    <property type="match status" value="1"/>
</dbReference>
<dbReference type="InterPro" id="IPR000835">
    <property type="entry name" value="HTH_MarR-typ"/>
</dbReference>
<keyword evidence="3" id="KW-0804">Transcription</keyword>
<dbReference type="GO" id="GO:0003700">
    <property type="term" value="F:DNA-binding transcription factor activity"/>
    <property type="evidence" value="ECO:0007669"/>
    <property type="project" value="InterPro"/>
</dbReference>
<evidence type="ECO:0000259" key="4">
    <source>
        <dbReference type="PROSITE" id="PS50995"/>
    </source>
</evidence>
<dbReference type="GO" id="GO:0003677">
    <property type="term" value="F:DNA binding"/>
    <property type="evidence" value="ECO:0007669"/>
    <property type="project" value="UniProtKB-KW"/>
</dbReference>
<dbReference type="InterPro" id="IPR036390">
    <property type="entry name" value="WH_DNA-bd_sf"/>
</dbReference>
<dbReference type="PROSITE" id="PS50995">
    <property type="entry name" value="HTH_MARR_2"/>
    <property type="match status" value="1"/>
</dbReference>
<keyword evidence="2" id="KW-0238">DNA-binding</keyword>
<dbReference type="RefSeq" id="WP_145280572.1">
    <property type="nucleotide sequence ID" value="NZ_CP036291.1"/>
</dbReference>
<dbReference type="SMART" id="SM00347">
    <property type="entry name" value="HTH_MARR"/>
    <property type="match status" value="1"/>
</dbReference>
<dbReference type="Gene3D" id="1.10.10.10">
    <property type="entry name" value="Winged helix-like DNA-binding domain superfamily/Winged helix DNA-binding domain"/>
    <property type="match status" value="1"/>
</dbReference>